<reference evidence="2" key="1">
    <citation type="submission" date="2021-11" db="EMBL/GenBank/DDBJ databases">
        <title>Purpureocillium_takamizusanense_genome.</title>
        <authorList>
            <person name="Nguyen N.-H."/>
        </authorList>
    </citation>
    <scope>NUCLEOTIDE SEQUENCE</scope>
    <source>
        <strain evidence="2">PT3</strain>
    </source>
</reference>
<dbReference type="GeneID" id="72066178"/>
<dbReference type="Proteomes" id="UP000829364">
    <property type="component" value="Chromosome 3"/>
</dbReference>
<dbReference type="KEGG" id="ptkz:JDV02_004223"/>
<accession>A0A9Q8VAK4</accession>
<protein>
    <submittedName>
        <fullName evidence="2">Uncharacterized protein</fullName>
    </submittedName>
</protein>
<dbReference type="EMBL" id="CP086356">
    <property type="protein sequence ID" value="UNI17916.1"/>
    <property type="molecule type" value="Genomic_DNA"/>
</dbReference>
<feature type="region of interest" description="Disordered" evidence="1">
    <location>
        <begin position="32"/>
        <end position="53"/>
    </location>
</feature>
<keyword evidence="3" id="KW-1185">Reference proteome</keyword>
<sequence length="109" mass="11240">MVRMRHLRRSQPAQPVVQQAASVPVPALGPVAARTPAPIQPPLQTPSQAPADPIALAPLRSTNRLRIPTELPGLGSALAGGPSVVAGVKRRAPGNLDLADVEVIDLTGD</sequence>
<proteinExistence type="predicted"/>
<gene>
    <name evidence="2" type="ORF">JDV02_004223</name>
</gene>
<evidence type="ECO:0000313" key="2">
    <source>
        <dbReference type="EMBL" id="UNI17916.1"/>
    </source>
</evidence>
<evidence type="ECO:0000313" key="3">
    <source>
        <dbReference type="Proteomes" id="UP000829364"/>
    </source>
</evidence>
<evidence type="ECO:0000256" key="1">
    <source>
        <dbReference type="SAM" id="MobiDB-lite"/>
    </source>
</evidence>
<organism evidence="2 3">
    <name type="scientific">Purpureocillium takamizusanense</name>
    <dbReference type="NCBI Taxonomy" id="2060973"/>
    <lineage>
        <taxon>Eukaryota</taxon>
        <taxon>Fungi</taxon>
        <taxon>Dikarya</taxon>
        <taxon>Ascomycota</taxon>
        <taxon>Pezizomycotina</taxon>
        <taxon>Sordariomycetes</taxon>
        <taxon>Hypocreomycetidae</taxon>
        <taxon>Hypocreales</taxon>
        <taxon>Ophiocordycipitaceae</taxon>
        <taxon>Purpureocillium</taxon>
    </lineage>
</organism>
<name>A0A9Q8VAK4_9HYPO</name>
<dbReference type="AlphaFoldDB" id="A0A9Q8VAK4"/>
<dbReference type="RefSeq" id="XP_047841397.1">
    <property type="nucleotide sequence ID" value="XM_047985420.1"/>
</dbReference>